<keyword evidence="2" id="KW-1185">Reference proteome</keyword>
<proteinExistence type="predicted"/>
<evidence type="ECO:0000313" key="1">
    <source>
        <dbReference type="EMBL" id="CAI9623002.1"/>
    </source>
</evidence>
<feature type="non-terminal residue" evidence="1">
    <location>
        <position position="1"/>
    </location>
</feature>
<gene>
    <name evidence="1" type="ORF">SPARVUS_LOCUS16389636</name>
</gene>
<accession>A0ABN9HRF2</accession>
<reference evidence="1" key="1">
    <citation type="submission" date="2023-05" db="EMBL/GenBank/DDBJ databases">
        <authorList>
            <person name="Stuckert A."/>
        </authorList>
    </citation>
    <scope>NUCLEOTIDE SEQUENCE</scope>
</reference>
<dbReference type="EMBL" id="CATNWA010021514">
    <property type="protein sequence ID" value="CAI9623002.1"/>
    <property type="molecule type" value="Genomic_DNA"/>
</dbReference>
<comment type="caution">
    <text evidence="1">The sequence shown here is derived from an EMBL/GenBank/DDBJ whole genome shotgun (WGS) entry which is preliminary data.</text>
</comment>
<evidence type="ECO:0000313" key="2">
    <source>
        <dbReference type="Proteomes" id="UP001162483"/>
    </source>
</evidence>
<name>A0ABN9HRF2_9NEOB</name>
<protein>
    <submittedName>
        <fullName evidence="1">Uncharacterized protein</fullName>
    </submittedName>
</protein>
<sequence>LNPFAPAAHKCAASRRLGLDAERLHICVHVAKNVCAESARPARSQHTCGIHGKVPVRSFDRDLSRSCDRRDDASRWSCFLNPAQRRLKLLKGREAPAGRG</sequence>
<dbReference type="Proteomes" id="UP001162483">
    <property type="component" value="Unassembled WGS sequence"/>
</dbReference>
<organism evidence="1 2">
    <name type="scientific">Staurois parvus</name>
    <dbReference type="NCBI Taxonomy" id="386267"/>
    <lineage>
        <taxon>Eukaryota</taxon>
        <taxon>Metazoa</taxon>
        <taxon>Chordata</taxon>
        <taxon>Craniata</taxon>
        <taxon>Vertebrata</taxon>
        <taxon>Euteleostomi</taxon>
        <taxon>Amphibia</taxon>
        <taxon>Batrachia</taxon>
        <taxon>Anura</taxon>
        <taxon>Neobatrachia</taxon>
        <taxon>Ranoidea</taxon>
        <taxon>Ranidae</taxon>
        <taxon>Staurois</taxon>
    </lineage>
</organism>